<evidence type="ECO:0000313" key="6">
    <source>
        <dbReference type="Proteomes" id="UP001589758"/>
    </source>
</evidence>
<evidence type="ECO:0000313" key="5">
    <source>
        <dbReference type="EMBL" id="MFC0179389.1"/>
    </source>
</evidence>
<dbReference type="Proteomes" id="UP001589758">
    <property type="component" value="Unassembled WGS sequence"/>
</dbReference>
<dbReference type="InterPro" id="IPR020591">
    <property type="entry name" value="Chromosome_initiator_DnaA-like"/>
</dbReference>
<dbReference type="InterPro" id="IPR027417">
    <property type="entry name" value="P-loop_NTPase"/>
</dbReference>
<gene>
    <name evidence="5" type="primary">hda</name>
    <name evidence="5" type="ORF">ACFFIT_04670</name>
</gene>
<dbReference type="Gene3D" id="3.40.50.300">
    <property type="entry name" value="P-loop containing nucleotide triphosphate hydrolases"/>
    <property type="match status" value="1"/>
</dbReference>
<evidence type="ECO:0000259" key="4">
    <source>
        <dbReference type="Pfam" id="PF22688"/>
    </source>
</evidence>
<evidence type="ECO:0000259" key="3">
    <source>
        <dbReference type="Pfam" id="PF00308"/>
    </source>
</evidence>
<dbReference type="InterPro" id="IPR017788">
    <property type="entry name" value="Hda"/>
</dbReference>
<dbReference type="PRINTS" id="PR00051">
    <property type="entry name" value="DNAA"/>
</dbReference>
<keyword evidence="6" id="KW-1185">Reference proteome</keyword>
<dbReference type="NCBIfam" id="NF005982">
    <property type="entry name" value="PRK08084.1"/>
    <property type="match status" value="1"/>
</dbReference>
<dbReference type="PANTHER" id="PTHR30050:SF5">
    <property type="entry name" value="DNAA REGULATORY INACTIVATOR HDA"/>
    <property type="match status" value="1"/>
</dbReference>
<dbReference type="NCBIfam" id="TIGR03420">
    <property type="entry name" value="DnaA_homol_Hda"/>
    <property type="match status" value="1"/>
</dbReference>
<dbReference type="PANTHER" id="PTHR30050">
    <property type="entry name" value="CHROMOSOMAL REPLICATION INITIATOR PROTEIN DNAA"/>
    <property type="match status" value="1"/>
</dbReference>
<dbReference type="SUPFAM" id="SSF52540">
    <property type="entry name" value="P-loop containing nucleoside triphosphate hydrolases"/>
    <property type="match status" value="1"/>
</dbReference>
<feature type="domain" description="Hda lid" evidence="4">
    <location>
        <begin position="182"/>
        <end position="246"/>
    </location>
</feature>
<feature type="domain" description="Chromosomal replication initiator protein DnaA ATPAse" evidence="3">
    <location>
        <begin position="111"/>
        <end position="173"/>
    </location>
</feature>
<evidence type="ECO:0000256" key="2">
    <source>
        <dbReference type="RuleBase" id="RU004227"/>
    </source>
</evidence>
<dbReference type="Pfam" id="PF22688">
    <property type="entry name" value="Hda_lid"/>
    <property type="match status" value="1"/>
</dbReference>
<dbReference type="Gene3D" id="1.10.8.60">
    <property type="match status" value="1"/>
</dbReference>
<dbReference type="InterPro" id="IPR055199">
    <property type="entry name" value="Hda_lid"/>
</dbReference>
<evidence type="ECO:0000256" key="1">
    <source>
        <dbReference type="ARBA" id="ARBA00022705"/>
    </source>
</evidence>
<comment type="similarity">
    <text evidence="2">Belongs to the DnaA family.</text>
</comment>
<protein>
    <submittedName>
        <fullName evidence="5">DnaA inactivator Hda</fullName>
    </submittedName>
</protein>
<dbReference type="Pfam" id="PF00308">
    <property type="entry name" value="Bac_DnaA"/>
    <property type="match status" value="1"/>
</dbReference>
<accession>A0ABV6C8T5</accession>
<name>A0ABV6C8T5_9GAMM</name>
<dbReference type="EMBL" id="JBHLXE010000046">
    <property type="protein sequence ID" value="MFC0179389.1"/>
    <property type="molecule type" value="Genomic_DNA"/>
</dbReference>
<reference evidence="5 6" key="1">
    <citation type="submission" date="2024-09" db="EMBL/GenBank/DDBJ databases">
        <authorList>
            <person name="Sun Q."/>
            <person name="Mori K."/>
        </authorList>
    </citation>
    <scope>NUCLEOTIDE SEQUENCE [LARGE SCALE GENOMIC DNA]</scope>
    <source>
        <strain evidence="5 6">CCM 8545</strain>
    </source>
</reference>
<dbReference type="InterPro" id="IPR013317">
    <property type="entry name" value="DnaA_dom"/>
</dbReference>
<organism evidence="5 6">
    <name type="scientific">Thorsellia kenyensis</name>
    <dbReference type="NCBI Taxonomy" id="1549888"/>
    <lineage>
        <taxon>Bacteria</taxon>
        <taxon>Pseudomonadati</taxon>
        <taxon>Pseudomonadota</taxon>
        <taxon>Gammaproteobacteria</taxon>
        <taxon>Enterobacterales</taxon>
        <taxon>Thorselliaceae</taxon>
        <taxon>Thorsellia</taxon>
    </lineage>
</organism>
<dbReference type="RefSeq" id="WP_385876485.1">
    <property type="nucleotide sequence ID" value="NZ_JBHLXE010000046.1"/>
</dbReference>
<keyword evidence="1 2" id="KW-0235">DNA replication</keyword>
<proteinExistence type="inferred from homology"/>
<comment type="caution">
    <text evidence="5">The sequence shown here is derived from an EMBL/GenBank/DDBJ whole genome shotgun (WGS) entry which is preliminary data.</text>
</comment>
<sequence>MLAIKFLVLNNIFNHMNLNQLTLPLIPLPEDETIDSYFLPEGSITAYALKQCLDAKNGGYLYLWGPGQSGKTHLLHAASAHYQDIGLPTVFLPLANIEMISPEMLEGLEFLELICIDDIDKIAGCEKWEEAIFDLFNRVRENERAKLIITGSQPPKSLGIKLPDLVSRLSWGEVYQLTVLDDEQKLLALKHRAILRGFDLPNEVAAFIVNRIDRDLKTLFQVLDTLDRATLKEKRLISIPFVKKVLSL</sequence>